<gene>
    <name evidence="1" type="ORF">M422DRAFT_93078</name>
</gene>
<dbReference type="Proteomes" id="UP000054279">
    <property type="component" value="Unassembled WGS sequence"/>
</dbReference>
<dbReference type="InterPro" id="IPR017853">
    <property type="entry name" value="GH"/>
</dbReference>
<feature type="non-terminal residue" evidence="1">
    <location>
        <position position="201"/>
    </location>
</feature>
<keyword evidence="2" id="KW-1185">Reference proteome</keyword>
<reference evidence="1 2" key="1">
    <citation type="submission" date="2014-06" db="EMBL/GenBank/DDBJ databases">
        <title>Evolutionary Origins and Diversification of the Mycorrhizal Mutualists.</title>
        <authorList>
            <consortium name="DOE Joint Genome Institute"/>
            <consortium name="Mycorrhizal Genomics Consortium"/>
            <person name="Kohler A."/>
            <person name="Kuo A."/>
            <person name="Nagy L.G."/>
            <person name="Floudas D."/>
            <person name="Copeland A."/>
            <person name="Barry K.W."/>
            <person name="Cichocki N."/>
            <person name="Veneault-Fourrey C."/>
            <person name="LaButti K."/>
            <person name="Lindquist E.A."/>
            <person name="Lipzen A."/>
            <person name="Lundell T."/>
            <person name="Morin E."/>
            <person name="Murat C."/>
            <person name="Riley R."/>
            <person name="Ohm R."/>
            <person name="Sun H."/>
            <person name="Tunlid A."/>
            <person name="Henrissat B."/>
            <person name="Grigoriev I.V."/>
            <person name="Hibbett D.S."/>
            <person name="Martin F."/>
        </authorList>
    </citation>
    <scope>NUCLEOTIDE SEQUENCE [LARGE SCALE GENOMIC DNA]</scope>
    <source>
        <strain evidence="1 2">SS14</strain>
    </source>
</reference>
<accession>A0A0C9W4X2</accession>
<proteinExistence type="predicted"/>
<name>A0A0C9W4X2_SPHS4</name>
<evidence type="ECO:0000313" key="1">
    <source>
        <dbReference type="EMBL" id="KIJ46733.1"/>
    </source>
</evidence>
<dbReference type="AlphaFoldDB" id="A0A0C9W4X2"/>
<evidence type="ECO:0000313" key="2">
    <source>
        <dbReference type="Proteomes" id="UP000054279"/>
    </source>
</evidence>
<dbReference type="HOGENOM" id="CLU_052206_1_0_1"/>
<dbReference type="SUPFAM" id="SSF51445">
    <property type="entry name" value="(Trans)glycosidases"/>
    <property type="match status" value="1"/>
</dbReference>
<sequence>PINPLNEWWCDMNDEQGFMGFRISRLCMNSTYLLRDFTRMRTEFNARYIRLYFWCDHATHFFDDVIGAAYEAGIGVYATVRFGFDGTDQWKKRRDNIIETIKTNPLAPYVVLSIDVGSEPLFDVVYMQQNVHPFDIHVSISEMEYGFASTNGSQAILDVADFVHADQLPFFDWDTINATYAWPSVKNATDWFYQQTGGKKK</sequence>
<dbReference type="EMBL" id="KN837106">
    <property type="protein sequence ID" value="KIJ46733.1"/>
    <property type="molecule type" value="Genomic_DNA"/>
</dbReference>
<organism evidence="1 2">
    <name type="scientific">Sphaerobolus stellatus (strain SS14)</name>
    <dbReference type="NCBI Taxonomy" id="990650"/>
    <lineage>
        <taxon>Eukaryota</taxon>
        <taxon>Fungi</taxon>
        <taxon>Dikarya</taxon>
        <taxon>Basidiomycota</taxon>
        <taxon>Agaricomycotina</taxon>
        <taxon>Agaricomycetes</taxon>
        <taxon>Phallomycetidae</taxon>
        <taxon>Geastrales</taxon>
        <taxon>Sphaerobolaceae</taxon>
        <taxon>Sphaerobolus</taxon>
    </lineage>
</organism>
<feature type="non-terminal residue" evidence="1">
    <location>
        <position position="1"/>
    </location>
</feature>
<protein>
    <submittedName>
        <fullName evidence="1">Unplaced genomic scaffold SPHSTscaffold_31, whole genome shotgun sequence</fullName>
    </submittedName>
</protein>
<dbReference type="OrthoDB" id="77201at2759"/>